<keyword evidence="11" id="KW-1185">Reference proteome</keyword>
<dbReference type="PANTHER" id="PTHR48111:SF1">
    <property type="entry name" value="TWO-COMPONENT RESPONSE REGULATOR ORR33"/>
    <property type="match status" value="1"/>
</dbReference>
<feature type="modified residue" description="4-aspartylphosphate" evidence="6">
    <location>
        <position position="50"/>
    </location>
</feature>
<sequence>MAKLLLLEDEVDYRQEIADFLRSEGHQVMEAGSAAEFMPLMDVMDIALIDVGLPDGDGLEVAARLRQYRNKCGIIMLTAQGGVNYKITGLRDGADHYLVKPVRYDELLAHISALERRMGLGGWRLDTVERKLYAPNGHAEVLSEHELKLFELLAAQSGQAVSRRTIANAFGADWLDYDERRLEQIVSRLRRRWRENCPEELPFRTEHGKGYSFCADIEVF</sequence>
<keyword evidence="5" id="KW-0804">Transcription</keyword>
<dbReference type="Gene3D" id="3.40.50.2300">
    <property type="match status" value="1"/>
</dbReference>
<dbReference type="CDD" id="cd00383">
    <property type="entry name" value="trans_reg_C"/>
    <property type="match status" value="1"/>
</dbReference>
<keyword evidence="4 7" id="KW-0238">DNA-binding</keyword>
<dbReference type="InterPro" id="IPR001789">
    <property type="entry name" value="Sig_transdc_resp-reg_receiver"/>
</dbReference>
<evidence type="ECO:0000256" key="5">
    <source>
        <dbReference type="ARBA" id="ARBA00023163"/>
    </source>
</evidence>
<dbReference type="SMART" id="SM00862">
    <property type="entry name" value="Trans_reg_C"/>
    <property type="match status" value="1"/>
</dbReference>
<evidence type="ECO:0000256" key="6">
    <source>
        <dbReference type="PROSITE-ProRule" id="PRU00169"/>
    </source>
</evidence>
<feature type="domain" description="OmpR/PhoB-type" evidence="9">
    <location>
        <begin position="115"/>
        <end position="215"/>
    </location>
</feature>
<evidence type="ECO:0000256" key="4">
    <source>
        <dbReference type="ARBA" id="ARBA00023125"/>
    </source>
</evidence>
<evidence type="ECO:0000256" key="2">
    <source>
        <dbReference type="ARBA" id="ARBA00023012"/>
    </source>
</evidence>
<dbReference type="PANTHER" id="PTHR48111">
    <property type="entry name" value="REGULATOR OF RPOS"/>
    <property type="match status" value="1"/>
</dbReference>
<dbReference type="Proteomes" id="UP000657372">
    <property type="component" value="Unassembled WGS sequence"/>
</dbReference>
<evidence type="ECO:0000256" key="1">
    <source>
        <dbReference type="ARBA" id="ARBA00022553"/>
    </source>
</evidence>
<dbReference type="InterPro" id="IPR011006">
    <property type="entry name" value="CheY-like_superfamily"/>
</dbReference>
<keyword evidence="3" id="KW-0805">Transcription regulation</keyword>
<dbReference type="SUPFAM" id="SSF46894">
    <property type="entry name" value="C-terminal effector domain of the bipartite response regulators"/>
    <property type="match status" value="1"/>
</dbReference>
<dbReference type="PROSITE" id="PS51755">
    <property type="entry name" value="OMPR_PHOB"/>
    <property type="match status" value="1"/>
</dbReference>
<dbReference type="RefSeq" id="WP_195874432.1">
    <property type="nucleotide sequence ID" value="NZ_JADOEL010000001.1"/>
</dbReference>
<dbReference type="CDD" id="cd17574">
    <property type="entry name" value="REC_OmpR"/>
    <property type="match status" value="1"/>
</dbReference>
<dbReference type="SMART" id="SM00448">
    <property type="entry name" value="REC"/>
    <property type="match status" value="1"/>
</dbReference>
<feature type="DNA-binding region" description="OmpR/PhoB-type" evidence="7">
    <location>
        <begin position="115"/>
        <end position="215"/>
    </location>
</feature>
<proteinExistence type="predicted"/>
<dbReference type="Pfam" id="PF00072">
    <property type="entry name" value="Response_reg"/>
    <property type="match status" value="1"/>
</dbReference>
<evidence type="ECO:0000313" key="10">
    <source>
        <dbReference type="EMBL" id="MBF8176238.1"/>
    </source>
</evidence>
<evidence type="ECO:0000259" key="8">
    <source>
        <dbReference type="PROSITE" id="PS50110"/>
    </source>
</evidence>
<dbReference type="Gene3D" id="1.10.10.10">
    <property type="entry name" value="Winged helix-like DNA-binding domain superfamily/Winged helix DNA-binding domain"/>
    <property type="match status" value="1"/>
</dbReference>
<feature type="domain" description="Response regulatory" evidence="8">
    <location>
        <begin position="3"/>
        <end position="115"/>
    </location>
</feature>
<dbReference type="InterPro" id="IPR001867">
    <property type="entry name" value="OmpR/PhoB-type_DNA-bd"/>
</dbReference>
<comment type="caution">
    <text evidence="10">The sequence shown here is derived from an EMBL/GenBank/DDBJ whole genome shotgun (WGS) entry which is preliminary data.</text>
</comment>
<dbReference type="Pfam" id="PF00486">
    <property type="entry name" value="Trans_reg_C"/>
    <property type="match status" value="1"/>
</dbReference>
<protein>
    <submittedName>
        <fullName evidence="10">Response regulator transcription factor</fullName>
    </submittedName>
</protein>
<dbReference type="InterPro" id="IPR039420">
    <property type="entry name" value="WalR-like"/>
</dbReference>
<keyword evidence="1 6" id="KW-0597">Phosphoprotein</keyword>
<evidence type="ECO:0000313" key="11">
    <source>
        <dbReference type="Proteomes" id="UP000657372"/>
    </source>
</evidence>
<evidence type="ECO:0000259" key="9">
    <source>
        <dbReference type="PROSITE" id="PS51755"/>
    </source>
</evidence>
<dbReference type="InterPro" id="IPR036388">
    <property type="entry name" value="WH-like_DNA-bd_sf"/>
</dbReference>
<organism evidence="10 11">
    <name type="scientific">Herminiimonas contaminans</name>
    <dbReference type="NCBI Taxonomy" id="1111140"/>
    <lineage>
        <taxon>Bacteria</taxon>
        <taxon>Pseudomonadati</taxon>
        <taxon>Pseudomonadota</taxon>
        <taxon>Betaproteobacteria</taxon>
        <taxon>Burkholderiales</taxon>
        <taxon>Oxalobacteraceae</taxon>
        <taxon>Herminiimonas</taxon>
    </lineage>
</organism>
<name>A0ABS0ENW5_9BURK</name>
<accession>A0ABS0ENW5</accession>
<keyword evidence="2" id="KW-0902">Two-component regulatory system</keyword>
<dbReference type="SUPFAM" id="SSF52172">
    <property type="entry name" value="CheY-like"/>
    <property type="match status" value="1"/>
</dbReference>
<dbReference type="InterPro" id="IPR016032">
    <property type="entry name" value="Sig_transdc_resp-reg_C-effctor"/>
</dbReference>
<evidence type="ECO:0000256" key="3">
    <source>
        <dbReference type="ARBA" id="ARBA00023015"/>
    </source>
</evidence>
<dbReference type="EMBL" id="JADOEL010000001">
    <property type="protein sequence ID" value="MBF8176238.1"/>
    <property type="molecule type" value="Genomic_DNA"/>
</dbReference>
<reference evidence="10 11" key="1">
    <citation type="submission" date="2020-11" db="EMBL/GenBank/DDBJ databases">
        <title>WGS of Herminiimonas contaminans strain Marseille-Q4544 isolated from planarians Schmidtea mediterranea.</title>
        <authorList>
            <person name="Kangale L."/>
        </authorList>
    </citation>
    <scope>NUCLEOTIDE SEQUENCE [LARGE SCALE GENOMIC DNA]</scope>
    <source>
        <strain evidence="10 11">Marseille-Q4544</strain>
    </source>
</reference>
<gene>
    <name evidence="10" type="ORF">IXC47_00930</name>
</gene>
<evidence type="ECO:0000256" key="7">
    <source>
        <dbReference type="PROSITE-ProRule" id="PRU01091"/>
    </source>
</evidence>
<dbReference type="PROSITE" id="PS50110">
    <property type="entry name" value="RESPONSE_REGULATORY"/>
    <property type="match status" value="1"/>
</dbReference>